<gene>
    <name evidence="7" type="ORF">GW587_28120</name>
</gene>
<dbReference type="SUPFAM" id="SSF46785">
    <property type="entry name" value="Winged helix' DNA-binding domain"/>
    <property type="match status" value="1"/>
</dbReference>
<evidence type="ECO:0000256" key="4">
    <source>
        <dbReference type="ARBA" id="ARBA00023125"/>
    </source>
</evidence>
<dbReference type="Pfam" id="PF22381">
    <property type="entry name" value="Staph_reg_Sar_Rot"/>
    <property type="match status" value="1"/>
</dbReference>
<organism evidence="7 8">
    <name type="scientific">Duganella aceris</name>
    <dbReference type="NCBI Taxonomy" id="2703883"/>
    <lineage>
        <taxon>Bacteria</taxon>
        <taxon>Pseudomonadati</taxon>
        <taxon>Pseudomonadota</taxon>
        <taxon>Betaproteobacteria</taxon>
        <taxon>Burkholderiales</taxon>
        <taxon>Oxalobacteraceae</taxon>
        <taxon>Telluria group</taxon>
        <taxon>Duganella</taxon>
    </lineage>
</organism>
<keyword evidence="5" id="KW-0804">Transcription</keyword>
<dbReference type="PANTHER" id="PTHR33164">
    <property type="entry name" value="TRANSCRIPTIONAL REGULATOR, MARR FAMILY"/>
    <property type="match status" value="1"/>
</dbReference>
<dbReference type="InterPro" id="IPR036390">
    <property type="entry name" value="WH_DNA-bd_sf"/>
</dbReference>
<dbReference type="RefSeq" id="WP_166108228.1">
    <property type="nucleotide sequence ID" value="NZ_JAADJT010000017.1"/>
</dbReference>
<evidence type="ECO:0000256" key="5">
    <source>
        <dbReference type="ARBA" id="ARBA00023163"/>
    </source>
</evidence>
<comment type="subcellular location">
    <subcellularLocation>
        <location evidence="1">Cytoplasm</location>
    </subcellularLocation>
</comment>
<reference evidence="8" key="1">
    <citation type="submission" date="2023-07" db="EMBL/GenBank/DDBJ databases">
        <title>Duganella aceri sp. nov., isolated from tree sap.</title>
        <authorList>
            <person name="Kim I.S."/>
        </authorList>
    </citation>
    <scope>NUCLEOTIDE SEQUENCE [LARGE SCALE GENOMIC DNA]</scope>
    <source>
        <strain evidence="8">SAP-35</strain>
    </source>
</reference>
<keyword evidence="3" id="KW-0805">Transcription regulation</keyword>
<dbReference type="SMART" id="SM00347">
    <property type="entry name" value="HTH_MARR"/>
    <property type="match status" value="1"/>
</dbReference>
<dbReference type="InterPro" id="IPR036388">
    <property type="entry name" value="WH-like_DNA-bd_sf"/>
</dbReference>
<comment type="caution">
    <text evidence="7">The sequence shown here is derived from an EMBL/GenBank/DDBJ whole genome shotgun (WGS) entry which is preliminary data.</text>
</comment>
<keyword evidence="2" id="KW-0963">Cytoplasm</keyword>
<dbReference type="PANTHER" id="PTHR33164:SF5">
    <property type="entry name" value="ORGANIC HYDROPEROXIDE RESISTANCE TRANSCRIPTIONAL REGULATOR"/>
    <property type="match status" value="1"/>
</dbReference>
<feature type="domain" description="HTH marR-type" evidence="6">
    <location>
        <begin position="10"/>
        <end position="136"/>
    </location>
</feature>
<name>A0ABX0FUH8_9BURK</name>
<evidence type="ECO:0000313" key="7">
    <source>
        <dbReference type="EMBL" id="NGZ88111.1"/>
    </source>
</evidence>
<dbReference type="PRINTS" id="PR00598">
    <property type="entry name" value="HTHMARR"/>
</dbReference>
<keyword evidence="4" id="KW-0238">DNA-binding</keyword>
<dbReference type="Gene3D" id="1.10.10.10">
    <property type="entry name" value="Winged helix-like DNA-binding domain superfamily/Winged helix DNA-binding domain"/>
    <property type="match status" value="1"/>
</dbReference>
<evidence type="ECO:0000256" key="3">
    <source>
        <dbReference type="ARBA" id="ARBA00023015"/>
    </source>
</evidence>
<dbReference type="InterPro" id="IPR039422">
    <property type="entry name" value="MarR/SlyA-like"/>
</dbReference>
<evidence type="ECO:0000256" key="1">
    <source>
        <dbReference type="ARBA" id="ARBA00004496"/>
    </source>
</evidence>
<dbReference type="Proteomes" id="UP000666369">
    <property type="component" value="Unassembled WGS sequence"/>
</dbReference>
<dbReference type="InterPro" id="IPR000835">
    <property type="entry name" value="HTH_MarR-typ"/>
</dbReference>
<keyword evidence="8" id="KW-1185">Reference proteome</keyword>
<proteinExistence type="predicted"/>
<accession>A0ABX0FUH8</accession>
<dbReference type="PROSITE" id="PS50995">
    <property type="entry name" value="HTH_MARR_2"/>
    <property type="match status" value="1"/>
</dbReference>
<evidence type="ECO:0000313" key="8">
    <source>
        <dbReference type="Proteomes" id="UP000666369"/>
    </source>
</evidence>
<dbReference type="EMBL" id="JAADJT010000017">
    <property type="protein sequence ID" value="NGZ88111.1"/>
    <property type="molecule type" value="Genomic_DNA"/>
</dbReference>
<evidence type="ECO:0000259" key="6">
    <source>
        <dbReference type="PROSITE" id="PS50995"/>
    </source>
</evidence>
<evidence type="ECO:0000256" key="2">
    <source>
        <dbReference type="ARBA" id="ARBA00022490"/>
    </source>
</evidence>
<dbReference type="InterPro" id="IPR055166">
    <property type="entry name" value="Transc_reg_Sar_Rot_HTH"/>
</dbReference>
<protein>
    <submittedName>
        <fullName evidence="7">MarR family transcriptional regulator</fullName>
    </submittedName>
</protein>
<sequence>MPKPKTAALEDQLCFSLYRANLEIGRAYQPLLDSLGITYPQFLVLNTLWEKDRRPVGEIAERLTLESSNITPLIKRLEAAGFLTRQRNPADDRQVLVSLTDSGRAMEKRCTLGEVMLSASGMELAQLLSLNDAIQGLLRSIDGAKESHGR</sequence>